<dbReference type="GO" id="GO:0044611">
    <property type="term" value="C:nuclear pore inner ring"/>
    <property type="evidence" value="ECO:0007669"/>
    <property type="project" value="TreeGrafter"/>
</dbReference>
<name>A0AAD5DMT1_9CHLO</name>
<organism evidence="2 3">
    <name type="scientific">Chlorella ohadii</name>
    <dbReference type="NCBI Taxonomy" id="2649997"/>
    <lineage>
        <taxon>Eukaryota</taxon>
        <taxon>Viridiplantae</taxon>
        <taxon>Chlorophyta</taxon>
        <taxon>core chlorophytes</taxon>
        <taxon>Trebouxiophyceae</taxon>
        <taxon>Chlorellales</taxon>
        <taxon>Chlorellaceae</taxon>
        <taxon>Chlorella clade</taxon>
        <taxon>Chlorella</taxon>
    </lineage>
</organism>
<evidence type="ECO:0000313" key="2">
    <source>
        <dbReference type="EMBL" id="KAI7840685.1"/>
    </source>
</evidence>
<dbReference type="Proteomes" id="UP001205105">
    <property type="component" value="Unassembled WGS sequence"/>
</dbReference>
<dbReference type="GO" id="GO:0017056">
    <property type="term" value="F:structural constituent of nuclear pore"/>
    <property type="evidence" value="ECO:0007669"/>
    <property type="project" value="InterPro"/>
</dbReference>
<accession>A0AAD5DMT1</accession>
<sequence>MAQQSLALAPLGAAQRGGAAGGAAAAAAALAEGRMQAAAMERCSLLNILTLIYYHPRKQCTPERFLSLAKLFHSHLFTRALPRAGGAGGGGEGGEPAPAQLSIKLATLLLLEMLDVDKALAALAAEQPIDEAAYVFAAPEVKQKVNAELASWWPSASAAHSPVLLAWAAVLCLIRKSGADGGRHGATAEWEQHARVAHETDALSTLCQLTTHAGLQPNAAEMFNNIVLSTMSAAFAAFNFSAAALPLPQLEQVAAILANLFREQPALCEGFWAGDRLTDEPLRHFLDDLRGLYPAFPTLLHTLLAALSATADSAASANAYLAQLHGLACLHVLPDQAIEEECNEDGDVYAQQPIPLPGARSLTLPQGVLGEVLPLPEGLSSTDGLWALPPGEDIEHVQLIRWRLSLPDGAGQWILLCRLAEALALVQAPPAGTPAGAARLAAELEELSAGLRLLATFCSRDPQTALELLHVELPTSSAAEGLRGPDLLTLAVQAVAVLAAQPEPPTAVIGDCLTICAALAEGIPGRVVQELLSLFGISPAAAAAAAAGQAVEVPLLSRLLAAEGAAGRYPATQAFLRLLTNLVSAASPAPALQALVVWVLLRVLPEHRHWRYALRAERWRLAGLCLRLRAGVDSRSPEEVAAVEDCCIEWHRLLPVLLPAGNPDARLAPGAFFRPCAAPASGGLGAGSDAATAGATSAAAILLSFISYPYFGSSERALVMRSMHCLAAAAATAAPGAVFAVLLPQESPEACVASAARGAIAAAFSPAAAAATPQLVAAACDALVAAVQYHPSLLDALLFPCGLEQALLDKVGNLNGWRVFHMLRQLLVLVAVSRELLQENKSSNAAGGDVAAAGGGNKPSKAAATPRSCLDALWDLLQQRERLQKEQPAVLAKLLQVLAAFWQSSGAAFRAVAVLQRQPGLWGHIAGVLEAAGKSGALSLPALQAGQPEDASSAAAWAEQEPTAALLAAEASALQIAAAECYTWAAGGATAPAGMPAELSALLAKLPSGLAPQLLERYSLPLPTAGLLSATQQAAAAAGLQLLGAALSDEALWRSMAEGAGLAPQLAATAQPLLRQFGSQAEAARMLADQAPQIAARNFGSQHSMVGIAQLVTRQAEVPERVAGDAEFGRTFVYDSQLFGRRLGGVLLQQLDQLRGLAVWLEAASVAASLEDARLAAITALKALLTTAHKQWAAGGGGGEGGASAATAAGGSISTAVVKDSLAVVAEALADVAACAKERAGNAVQAAAAEAAAVDSAGAHLSNLAEAAYCLLLLVQRWGGGGAAAVSAGEEDAAAALCAALLKATGDWFEALESTDLASLSASPDAQPAAASTTHSLLAAALVLLPAAPATTDVAAPLSQSQLRLQAVATQLLPLLLTACHRQPPQLVLIVSLATALIERLAQQDAQQDAQQVAGLLSPLAAASVEEAVLLLALQLAQTRSGAELLVEQGAVAHALALGKWLLVPEGGDLMGETPAQRHGTPGTNGVAAAAGTSPAPGGTGVVDYSNAYRQDGSPNPAHRLWCCVLSLMAVLLAALPGHAAVEQAALQLAVEAEPRLLLATEPPAASQQQPLTLAMAQEAKYALFFLCGLARLSGQWRLMLPDSLPAFRRATAAFLDFAASPRNEPISCAPVSASERAAARAGGTSGEGSKAGGGGALVAAGGSSKASSSAALTLGKGWFDAVAAGAGGSSTTAAAGGYVWQLAERLYSSAQYALAFQLALAPEVGEEELADLGPEWVRPATLLALQASSCLVTFAGKLAGMGCCA</sequence>
<dbReference type="GO" id="GO:0006606">
    <property type="term" value="P:protein import into nucleus"/>
    <property type="evidence" value="ECO:0007669"/>
    <property type="project" value="TreeGrafter"/>
</dbReference>
<reference evidence="2" key="1">
    <citation type="submission" date="2020-11" db="EMBL/GenBank/DDBJ databases">
        <title>Chlorella ohadii genome sequencing and assembly.</title>
        <authorList>
            <person name="Murik O."/>
            <person name="Treves H."/>
            <person name="Kedem I."/>
            <person name="Shotland Y."/>
            <person name="Kaplan A."/>
        </authorList>
    </citation>
    <scope>NUCLEOTIDE SEQUENCE</scope>
    <source>
        <strain evidence="2">1</strain>
    </source>
</reference>
<dbReference type="InterPro" id="IPR044840">
    <property type="entry name" value="Nup188"/>
</dbReference>
<comment type="caution">
    <text evidence="2">The sequence shown here is derived from an EMBL/GenBank/DDBJ whole genome shotgun (WGS) entry which is preliminary data.</text>
</comment>
<keyword evidence="3" id="KW-1185">Reference proteome</keyword>
<dbReference type="EMBL" id="JADXDR010000076">
    <property type="protein sequence ID" value="KAI7840685.1"/>
    <property type="molecule type" value="Genomic_DNA"/>
</dbReference>
<dbReference type="PANTHER" id="PTHR31431">
    <property type="entry name" value="NUCLEOPORIN NUP188 HOMOLOG"/>
    <property type="match status" value="1"/>
</dbReference>
<evidence type="ECO:0000256" key="1">
    <source>
        <dbReference type="SAM" id="MobiDB-lite"/>
    </source>
</evidence>
<evidence type="ECO:0000313" key="3">
    <source>
        <dbReference type="Proteomes" id="UP001205105"/>
    </source>
</evidence>
<proteinExistence type="predicted"/>
<protein>
    <submittedName>
        <fullName evidence="2">Uncharacterized protein</fullName>
    </submittedName>
</protein>
<dbReference type="PANTHER" id="PTHR31431:SF1">
    <property type="entry name" value="NUCLEOPORIN NUP188"/>
    <property type="match status" value="1"/>
</dbReference>
<gene>
    <name evidence="2" type="ORF">COHA_005607</name>
</gene>
<feature type="region of interest" description="Disordered" evidence="1">
    <location>
        <begin position="1472"/>
        <end position="1493"/>
    </location>
</feature>
<dbReference type="GO" id="GO:0006405">
    <property type="term" value="P:RNA export from nucleus"/>
    <property type="evidence" value="ECO:0007669"/>
    <property type="project" value="TreeGrafter"/>
</dbReference>